<protein>
    <recommendedName>
        <fullName evidence="4">Lipoprotein</fullName>
    </recommendedName>
</protein>
<dbReference type="Proteomes" id="UP001427805">
    <property type="component" value="Unassembled WGS sequence"/>
</dbReference>
<sequence>MKRMAILATALLLASCGGKTVSHSISAVIEADPAAGNALLTCRESSSGSCHVLFVTGKQLARVEARVGATATAGGLSADTQFCLQENAPQNGCRLQPLVKGEQIVRSQATYRE</sequence>
<keyword evidence="3" id="KW-1185">Reference proteome</keyword>
<feature type="chain" id="PRO_5046199107" description="Lipoprotein" evidence="1">
    <location>
        <begin position="21"/>
        <end position="113"/>
    </location>
</feature>
<name>A0ABV0B6P1_9SPHN</name>
<reference evidence="2 3" key="1">
    <citation type="submission" date="2024-05" db="EMBL/GenBank/DDBJ databases">
        <title>Sphingomonas sp. HF-S3 16S ribosomal RNA gene Genome sequencing and assembly.</title>
        <authorList>
            <person name="Lee H."/>
        </authorList>
    </citation>
    <scope>NUCLEOTIDE SEQUENCE [LARGE SCALE GENOMIC DNA]</scope>
    <source>
        <strain evidence="2 3">HF-S3</strain>
    </source>
</reference>
<dbReference type="RefSeq" id="WP_346246214.1">
    <property type="nucleotide sequence ID" value="NZ_JBDIZK010000004.1"/>
</dbReference>
<dbReference type="EMBL" id="JBDIZK010000004">
    <property type="protein sequence ID" value="MEN3747218.1"/>
    <property type="molecule type" value="Genomic_DNA"/>
</dbReference>
<evidence type="ECO:0000256" key="1">
    <source>
        <dbReference type="SAM" id="SignalP"/>
    </source>
</evidence>
<organism evidence="2 3">
    <name type="scientific">Sphingomonas rustica</name>
    <dbReference type="NCBI Taxonomy" id="3103142"/>
    <lineage>
        <taxon>Bacteria</taxon>
        <taxon>Pseudomonadati</taxon>
        <taxon>Pseudomonadota</taxon>
        <taxon>Alphaproteobacteria</taxon>
        <taxon>Sphingomonadales</taxon>
        <taxon>Sphingomonadaceae</taxon>
        <taxon>Sphingomonas</taxon>
    </lineage>
</organism>
<keyword evidence="1" id="KW-0732">Signal</keyword>
<feature type="signal peptide" evidence="1">
    <location>
        <begin position="1"/>
        <end position="20"/>
    </location>
</feature>
<gene>
    <name evidence="2" type="ORF">TPR58_08560</name>
</gene>
<accession>A0ABV0B6P1</accession>
<evidence type="ECO:0008006" key="4">
    <source>
        <dbReference type="Google" id="ProtNLM"/>
    </source>
</evidence>
<evidence type="ECO:0000313" key="3">
    <source>
        <dbReference type="Proteomes" id="UP001427805"/>
    </source>
</evidence>
<comment type="caution">
    <text evidence="2">The sequence shown here is derived from an EMBL/GenBank/DDBJ whole genome shotgun (WGS) entry which is preliminary data.</text>
</comment>
<proteinExistence type="predicted"/>
<evidence type="ECO:0000313" key="2">
    <source>
        <dbReference type="EMBL" id="MEN3747218.1"/>
    </source>
</evidence>
<dbReference type="PROSITE" id="PS51257">
    <property type="entry name" value="PROKAR_LIPOPROTEIN"/>
    <property type="match status" value="1"/>
</dbReference>